<evidence type="ECO:0000313" key="8">
    <source>
        <dbReference type="EMBL" id="QSZ36169.1"/>
    </source>
</evidence>
<dbReference type="InterPro" id="IPR002328">
    <property type="entry name" value="ADH_Zn_CS"/>
</dbReference>
<keyword evidence="5" id="KW-0560">Oxidoreductase</keyword>
<dbReference type="GO" id="GO:0016491">
    <property type="term" value="F:oxidoreductase activity"/>
    <property type="evidence" value="ECO:0007669"/>
    <property type="project" value="UniProtKB-KW"/>
</dbReference>
<evidence type="ECO:0000256" key="4">
    <source>
        <dbReference type="ARBA" id="ARBA00022833"/>
    </source>
</evidence>
<keyword evidence="4 6" id="KW-0862">Zinc</keyword>
<proteinExistence type="inferred from homology"/>
<comment type="similarity">
    <text evidence="2 6">Belongs to the zinc-containing alcohol dehydrogenase family.</text>
</comment>
<feature type="domain" description="Enoyl reductase (ER)" evidence="7">
    <location>
        <begin position="12"/>
        <end position="383"/>
    </location>
</feature>
<keyword evidence="9" id="KW-1185">Reference proteome</keyword>
<name>A0A8A3PMK2_9HELO</name>
<dbReference type="Pfam" id="PF08240">
    <property type="entry name" value="ADH_N"/>
    <property type="match status" value="1"/>
</dbReference>
<dbReference type="EMBL" id="CP063410">
    <property type="protein sequence ID" value="QSZ36169.1"/>
    <property type="molecule type" value="Genomic_DNA"/>
</dbReference>
<dbReference type="SMART" id="SM00829">
    <property type="entry name" value="PKS_ER"/>
    <property type="match status" value="1"/>
</dbReference>
<dbReference type="PROSITE" id="PS00059">
    <property type="entry name" value="ADH_ZINC"/>
    <property type="match status" value="1"/>
</dbReference>
<dbReference type="InterPro" id="IPR013149">
    <property type="entry name" value="ADH-like_C"/>
</dbReference>
<dbReference type="Pfam" id="PF00107">
    <property type="entry name" value="ADH_zinc_N"/>
    <property type="match status" value="1"/>
</dbReference>
<dbReference type="Proteomes" id="UP000672032">
    <property type="component" value="Chromosome 6"/>
</dbReference>
<dbReference type="CDD" id="cd08278">
    <property type="entry name" value="benzyl_alcohol_DH"/>
    <property type="match status" value="1"/>
</dbReference>
<dbReference type="SUPFAM" id="SSF51735">
    <property type="entry name" value="NAD(P)-binding Rossmann-fold domains"/>
    <property type="match status" value="1"/>
</dbReference>
<comment type="cofactor">
    <cofactor evidence="1 6">
        <name>Zn(2+)</name>
        <dbReference type="ChEBI" id="CHEBI:29105"/>
    </cofactor>
</comment>
<evidence type="ECO:0000256" key="6">
    <source>
        <dbReference type="RuleBase" id="RU361277"/>
    </source>
</evidence>
<evidence type="ECO:0000259" key="7">
    <source>
        <dbReference type="SMART" id="SM00829"/>
    </source>
</evidence>
<accession>A0A8A3PMK2</accession>
<organism evidence="8 9">
    <name type="scientific">Monilinia vaccinii-corymbosi</name>
    <dbReference type="NCBI Taxonomy" id="61207"/>
    <lineage>
        <taxon>Eukaryota</taxon>
        <taxon>Fungi</taxon>
        <taxon>Dikarya</taxon>
        <taxon>Ascomycota</taxon>
        <taxon>Pezizomycotina</taxon>
        <taxon>Leotiomycetes</taxon>
        <taxon>Helotiales</taxon>
        <taxon>Sclerotiniaceae</taxon>
        <taxon>Monilinia</taxon>
    </lineage>
</organism>
<dbReference type="InterPro" id="IPR020843">
    <property type="entry name" value="ER"/>
</dbReference>
<gene>
    <name evidence="8" type="ORF">DSL72_007294</name>
</gene>
<dbReference type="PANTHER" id="PTHR43350">
    <property type="entry name" value="NAD-DEPENDENT ALCOHOL DEHYDROGENASE"/>
    <property type="match status" value="1"/>
</dbReference>
<dbReference type="GO" id="GO:0008270">
    <property type="term" value="F:zinc ion binding"/>
    <property type="evidence" value="ECO:0007669"/>
    <property type="project" value="InterPro"/>
</dbReference>
<dbReference type="OrthoDB" id="1560166at2759"/>
<dbReference type="AlphaFoldDB" id="A0A8A3PMK2"/>
<evidence type="ECO:0000313" key="9">
    <source>
        <dbReference type="Proteomes" id="UP000672032"/>
    </source>
</evidence>
<evidence type="ECO:0000256" key="1">
    <source>
        <dbReference type="ARBA" id="ARBA00001947"/>
    </source>
</evidence>
<dbReference type="Gene3D" id="3.90.180.10">
    <property type="entry name" value="Medium-chain alcohol dehydrogenases, catalytic domain"/>
    <property type="match status" value="1"/>
</dbReference>
<dbReference type="SUPFAM" id="SSF50129">
    <property type="entry name" value="GroES-like"/>
    <property type="match status" value="1"/>
</dbReference>
<sequence length="386" mass="41260">MRTKALVIDRPGADFTYRDIDVDENIRATEVLVQIVASGVCRTDLDFSQNDIEGMFPAVLGHEGAGIISQVGSKVSDLQVGDRVVLGYTSCGECKYCLRNQTSFCGDWEIDNFGIGRGGDGSKAYAFPADEGAGEKAEAAEGADEMEITSHFFGQSSFSKFAVADARCCIKVGEPGDDVDLPSLAPLGCGILSGAGAMLNVINPSAEDIVCVVGAGSVGLAAVMALNFLKDKPKQIIVVDVIEERLKLAKKYGATHVVNPSTERDLPGALKRITNFEGLDASIDATGRIEILRDLLEATAKLGTVCSLDSEVSINVFNAVNSGRKYVGCCMGNVYPPEFVPKLIQGWKDGIFPFTDLIKRYSAEEMELAKSEMLDGTTVKAVLVWD</sequence>
<keyword evidence="3 6" id="KW-0479">Metal-binding</keyword>
<dbReference type="InterPro" id="IPR036291">
    <property type="entry name" value="NAD(P)-bd_dom_sf"/>
</dbReference>
<evidence type="ECO:0000256" key="2">
    <source>
        <dbReference type="ARBA" id="ARBA00008072"/>
    </source>
</evidence>
<dbReference type="PANTHER" id="PTHR43350:SF20">
    <property type="entry name" value="ENOYL REDUCTASE (ER) DOMAIN-CONTAINING PROTEIN"/>
    <property type="match status" value="1"/>
</dbReference>
<dbReference type="InterPro" id="IPR013154">
    <property type="entry name" value="ADH-like_N"/>
</dbReference>
<evidence type="ECO:0000256" key="3">
    <source>
        <dbReference type="ARBA" id="ARBA00022723"/>
    </source>
</evidence>
<evidence type="ECO:0000256" key="5">
    <source>
        <dbReference type="ARBA" id="ARBA00023002"/>
    </source>
</evidence>
<protein>
    <recommendedName>
        <fullName evidence="7">Enoyl reductase (ER) domain-containing protein</fullName>
    </recommendedName>
</protein>
<dbReference type="InterPro" id="IPR011032">
    <property type="entry name" value="GroES-like_sf"/>
</dbReference>
<dbReference type="Gene3D" id="3.40.50.720">
    <property type="entry name" value="NAD(P)-binding Rossmann-like Domain"/>
    <property type="match status" value="1"/>
</dbReference>
<reference evidence="8" key="1">
    <citation type="submission" date="2020-10" db="EMBL/GenBank/DDBJ databases">
        <title>Genome Sequence of Monilinia vaccinii-corymbosi Sheds Light on Mummy Berry Disease Infection of Blueberry and Mating Type.</title>
        <authorList>
            <person name="Yow A.G."/>
            <person name="Zhang Y."/>
            <person name="Bansal K."/>
            <person name="Eacker S.M."/>
            <person name="Sullivan S."/>
            <person name="Liachko I."/>
            <person name="Cubeta M.A."/>
            <person name="Rollins J.A."/>
            <person name="Ashrafi H."/>
        </authorList>
    </citation>
    <scope>NUCLEOTIDE SEQUENCE</scope>
    <source>
        <strain evidence="8">RL-1</strain>
    </source>
</reference>